<organism evidence="2 3">
    <name type="scientific">Methylopila capsulata</name>
    <dbReference type="NCBI Taxonomy" id="61654"/>
    <lineage>
        <taxon>Bacteria</taxon>
        <taxon>Pseudomonadati</taxon>
        <taxon>Pseudomonadota</taxon>
        <taxon>Alphaproteobacteria</taxon>
        <taxon>Hyphomicrobiales</taxon>
        <taxon>Methylopilaceae</taxon>
        <taxon>Methylopila</taxon>
    </lineage>
</organism>
<dbReference type="Proteomes" id="UP000758856">
    <property type="component" value="Unassembled WGS sequence"/>
</dbReference>
<dbReference type="RefSeq" id="WP_271206107.1">
    <property type="nucleotide sequence ID" value="NZ_BSFF01000001.1"/>
</dbReference>
<name>A0ABS2T620_9HYPH</name>
<accession>A0ABS2T620</accession>
<proteinExistence type="predicted"/>
<evidence type="ECO:0000256" key="1">
    <source>
        <dbReference type="SAM" id="Phobius"/>
    </source>
</evidence>
<protein>
    <submittedName>
        <fullName evidence="2">Uncharacterized protein</fullName>
    </submittedName>
</protein>
<keyword evidence="3" id="KW-1185">Reference proteome</keyword>
<evidence type="ECO:0000313" key="3">
    <source>
        <dbReference type="Proteomes" id="UP000758856"/>
    </source>
</evidence>
<reference evidence="2 3" key="1">
    <citation type="submission" date="2021-01" db="EMBL/GenBank/DDBJ databases">
        <title>Genomic Encyclopedia of Type Strains, Phase IV (KMG-IV): sequencing the most valuable type-strain genomes for metagenomic binning, comparative biology and taxonomic classification.</title>
        <authorList>
            <person name="Goeker M."/>
        </authorList>
    </citation>
    <scope>NUCLEOTIDE SEQUENCE [LARGE SCALE GENOMIC DNA]</scope>
    <source>
        <strain evidence="2 3">DSM 6130</strain>
    </source>
</reference>
<gene>
    <name evidence="2" type="ORF">JOD31_001501</name>
</gene>
<comment type="caution">
    <text evidence="2">The sequence shown here is derived from an EMBL/GenBank/DDBJ whole genome shotgun (WGS) entry which is preliminary data.</text>
</comment>
<evidence type="ECO:0000313" key="2">
    <source>
        <dbReference type="EMBL" id="MBM7851276.1"/>
    </source>
</evidence>
<sequence length="43" mass="4734">MAAIVLRVVFVVVGLDAILLFRLSVYISIALLCGAAVYFWFLS</sequence>
<dbReference type="EMBL" id="JAFBCY010000002">
    <property type="protein sequence ID" value="MBM7851276.1"/>
    <property type="molecule type" value="Genomic_DNA"/>
</dbReference>
<keyword evidence="1" id="KW-0812">Transmembrane</keyword>
<keyword evidence="1" id="KW-1133">Transmembrane helix</keyword>
<keyword evidence="1" id="KW-0472">Membrane</keyword>
<feature type="transmembrane region" description="Helical" evidence="1">
    <location>
        <begin position="24"/>
        <end position="42"/>
    </location>
</feature>